<accession>A0A645I1E1</accession>
<name>A0A645I1E1_9ZZZZ</name>
<dbReference type="AlphaFoldDB" id="A0A645I1E1"/>
<organism evidence="1">
    <name type="scientific">bioreactor metagenome</name>
    <dbReference type="NCBI Taxonomy" id="1076179"/>
    <lineage>
        <taxon>unclassified sequences</taxon>
        <taxon>metagenomes</taxon>
        <taxon>ecological metagenomes</taxon>
    </lineage>
</organism>
<dbReference type="EMBL" id="VSSQ01104723">
    <property type="protein sequence ID" value="MPN45095.1"/>
    <property type="molecule type" value="Genomic_DNA"/>
</dbReference>
<protein>
    <submittedName>
        <fullName evidence="1">Uncharacterized protein</fullName>
    </submittedName>
</protein>
<dbReference type="AntiFam" id="ANF00107">
    <property type="entry name" value="Shadow ORF (opposite qor)"/>
</dbReference>
<proteinExistence type="predicted"/>
<evidence type="ECO:0000313" key="1">
    <source>
        <dbReference type="EMBL" id="MPN45095.1"/>
    </source>
</evidence>
<sequence length="148" mass="16242">MRRQPLEHHGRAGLETDGVGQLAHIHCRHHTHFAVAARRLARIGRAIAHLQVRDAITHGLDHARRLHADTCGHLQRIQARAVVHVDEVQADGLVADADLAGARLANLHIDKLQLFGTTMLTDLNGEAHGTFLLGCCVITLMNVHRATK</sequence>
<comment type="caution">
    <text evidence="1">The sequence shown here is derived from an EMBL/GenBank/DDBJ whole genome shotgun (WGS) entry which is preliminary data.</text>
</comment>
<gene>
    <name evidence="1" type="ORF">SDC9_192662</name>
</gene>
<reference evidence="1" key="1">
    <citation type="submission" date="2019-08" db="EMBL/GenBank/DDBJ databases">
        <authorList>
            <person name="Kucharzyk K."/>
            <person name="Murdoch R.W."/>
            <person name="Higgins S."/>
            <person name="Loffler F."/>
        </authorList>
    </citation>
    <scope>NUCLEOTIDE SEQUENCE</scope>
</reference>